<evidence type="ECO:0008006" key="4">
    <source>
        <dbReference type="Google" id="ProtNLM"/>
    </source>
</evidence>
<keyword evidence="1" id="KW-0812">Transmembrane</keyword>
<evidence type="ECO:0000313" key="3">
    <source>
        <dbReference type="Proteomes" id="UP001519332"/>
    </source>
</evidence>
<dbReference type="Proteomes" id="UP001519332">
    <property type="component" value="Unassembled WGS sequence"/>
</dbReference>
<reference evidence="2 3" key="1">
    <citation type="submission" date="2021-03" db="EMBL/GenBank/DDBJ databases">
        <title>Sequencing the genomes of 1000 actinobacteria strains.</title>
        <authorList>
            <person name="Klenk H.-P."/>
        </authorList>
    </citation>
    <scope>NUCLEOTIDE SEQUENCE [LARGE SCALE GENOMIC DNA]</scope>
    <source>
        <strain evidence="2 3">DSM 46670</strain>
    </source>
</reference>
<keyword evidence="3" id="KW-1185">Reference proteome</keyword>
<evidence type="ECO:0000256" key="1">
    <source>
        <dbReference type="SAM" id="Phobius"/>
    </source>
</evidence>
<feature type="transmembrane region" description="Helical" evidence="1">
    <location>
        <begin position="71"/>
        <end position="93"/>
    </location>
</feature>
<dbReference type="RefSeq" id="WP_209644717.1">
    <property type="nucleotide sequence ID" value="NZ_JAGINW010000001.1"/>
</dbReference>
<keyword evidence="1" id="KW-0472">Membrane</keyword>
<name>A0ABS4TTI2_9PSEU</name>
<proteinExistence type="predicted"/>
<keyword evidence="1" id="KW-1133">Transmembrane helix</keyword>
<sequence length="204" mass="22411">MTAKVPRSLRRVVRRRHAGFRLRLAPGGLRAVLAPVVCVLALVFAAALAQFGLLVAVMPLVNLFLRALREAFSFAFLVFVSAPFGGLVIYGAAHLAIGAVRFAHAFHRIEIRPDRVVVAGWFRRTVVEIVDLREIMLREHRDSVEVVLRAGERLIVCPAALGSRLPRTDLSELAAWLGEILVPVEVPVRHCRAATAVTSERDSG</sequence>
<comment type="caution">
    <text evidence="2">The sequence shown here is derived from an EMBL/GenBank/DDBJ whole genome shotgun (WGS) entry which is preliminary data.</text>
</comment>
<feature type="transmembrane region" description="Helical" evidence="1">
    <location>
        <begin position="32"/>
        <end position="65"/>
    </location>
</feature>
<accession>A0ABS4TTI2</accession>
<organism evidence="2 3">
    <name type="scientific">Kibdelosporangium banguiense</name>
    <dbReference type="NCBI Taxonomy" id="1365924"/>
    <lineage>
        <taxon>Bacteria</taxon>
        <taxon>Bacillati</taxon>
        <taxon>Actinomycetota</taxon>
        <taxon>Actinomycetes</taxon>
        <taxon>Pseudonocardiales</taxon>
        <taxon>Pseudonocardiaceae</taxon>
        <taxon>Kibdelosporangium</taxon>
    </lineage>
</organism>
<evidence type="ECO:0000313" key="2">
    <source>
        <dbReference type="EMBL" id="MBP2327711.1"/>
    </source>
</evidence>
<gene>
    <name evidence="2" type="ORF">JOF56_008096</name>
</gene>
<protein>
    <recommendedName>
        <fullName evidence="4">DUF304 domain-containing protein</fullName>
    </recommendedName>
</protein>
<dbReference type="EMBL" id="JAGINW010000001">
    <property type="protein sequence ID" value="MBP2327711.1"/>
    <property type="molecule type" value="Genomic_DNA"/>
</dbReference>